<evidence type="ECO:0000256" key="1">
    <source>
        <dbReference type="ARBA" id="ARBA00022614"/>
    </source>
</evidence>
<dbReference type="InterPro" id="IPR032675">
    <property type="entry name" value="LRR_dom_sf"/>
</dbReference>
<evidence type="ECO:0000256" key="3">
    <source>
        <dbReference type="ARBA" id="ARBA00022737"/>
    </source>
</evidence>
<feature type="chain" id="PRO_5040245930" evidence="5">
    <location>
        <begin position="19"/>
        <end position="398"/>
    </location>
</feature>
<dbReference type="PANTHER" id="PTHR24373">
    <property type="entry name" value="SLIT RELATED LEUCINE-RICH REPEAT NEURONAL PROTEIN"/>
    <property type="match status" value="1"/>
</dbReference>
<keyword evidence="1" id="KW-0433">Leucine-rich repeat</keyword>
<dbReference type="Pfam" id="PF13306">
    <property type="entry name" value="LRR_5"/>
    <property type="match status" value="1"/>
</dbReference>
<dbReference type="Pfam" id="PF13855">
    <property type="entry name" value="LRR_8"/>
    <property type="match status" value="1"/>
</dbReference>
<keyword evidence="7" id="KW-1185">Reference proteome</keyword>
<sequence length="398" mass="45822">MNLIGIFVLLVKFYEVICKIDDISCNYKYTEKGSYYCDLVINNPSGLNNFSDIKGQHQPNDNDDDVRGVWHYEESSSTSLNVPSVLCKKFRDLKYISLFKLGISRIDDFSFSGCKRLLDVQLHHNNLKVISNNSFANNPNLMLIQITMNSHLKTLPESLFKNQNRLVSLALDHNKLSSLPENIFKGLRAIKNLFLNNNDLHTLKPEWFSSLITLETLLIQVNPIQFLPRNVFRPLKNLVELKLYRTDIRVLDSNSFGRHPQLKFLNVHGNRIFAVDDLLFNNVFHDIELEFKDNSCADKVIKGAQLIKEALFTCITNFKQSLEVCRREIATLNLTSSNHDLLRSFDHARASDMIIRVGNEIEQLRIDNNKLKAIYKPDQSIGDSQNDEKQSVDKESEN</sequence>
<dbReference type="SMART" id="SM00369">
    <property type="entry name" value="LRR_TYP"/>
    <property type="match status" value="6"/>
</dbReference>
<proteinExistence type="predicted"/>
<dbReference type="OrthoDB" id="676979at2759"/>
<protein>
    <submittedName>
        <fullName evidence="6">Uncharacterized protein</fullName>
    </submittedName>
</protein>
<dbReference type="SUPFAM" id="SSF52058">
    <property type="entry name" value="L domain-like"/>
    <property type="match status" value="1"/>
</dbReference>
<dbReference type="PANTHER" id="PTHR24373:SF398">
    <property type="entry name" value="LEUCINE-RICH REPEAT-CONTAINING G-PROTEIN COUPLED RECEPTOR 6"/>
    <property type="match status" value="1"/>
</dbReference>
<organism evidence="6 7">
    <name type="scientific">Chironomus riparius</name>
    <dbReference type="NCBI Taxonomy" id="315576"/>
    <lineage>
        <taxon>Eukaryota</taxon>
        <taxon>Metazoa</taxon>
        <taxon>Ecdysozoa</taxon>
        <taxon>Arthropoda</taxon>
        <taxon>Hexapoda</taxon>
        <taxon>Insecta</taxon>
        <taxon>Pterygota</taxon>
        <taxon>Neoptera</taxon>
        <taxon>Endopterygota</taxon>
        <taxon>Diptera</taxon>
        <taxon>Nematocera</taxon>
        <taxon>Chironomoidea</taxon>
        <taxon>Chironomidae</taxon>
        <taxon>Chironominae</taxon>
        <taxon>Chironomus</taxon>
    </lineage>
</organism>
<dbReference type="InterPro" id="IPR050328">
    <property type="entry name" value="Dev_Immune_Receptor"/>
</dbReference>
<reference evidence="6" key="1">
    <citation type="submission" date="2022-01" db="EMBL/GenBank/DDBJ databases">
        <authorList>
            <person name="King R."/>
        </authorList>
    </citation>
    <scope>NUCLEOTIDE SEQUENCE</scope>
</reference>
<dbReference type="AlphaFoldDB" id="A0A9N9WMG2"/>
<reference evidence="6" key="2">
    <citation type="submission" date="2022-10" db="EMBL/GenBank/DDBJ databases">
        <authorList>
            <consortium name="ENA_rothamsted_submissions"/>
            <consortium name="culmorum"/>
            <person name="King R."/>
        </authorList>
    </citation>
    <scope>NUCLEOTIDE SEQUENCE</scope>
</reference>
<keyword evidence="2 5" id="KW-0732">Signal</keyword>
<evidence type="ECO:0000256" key="5">
    <source>
        <dbReference type="SAM" id="SignalP"/>
    </source>
</evidence>
<dbReference type="EMBL" id="OU895877">
    <property type="protein sequence ID" value="CAG9798487.1"/>
    <property type="molecule type" value="Genomic_DNA"/>
</dbReference>
<gene>
    <name evidence="6" type="ORF">CHIRRI_LOCUS1469</name>
</gene>
<dbReference type="InterPro" id="IPR001611">
    <property type="entry name" value="Leu-rich_rpt"/>
</dbReference>
<evidence type="ECO:0000313" key="6">
    <source>
        <dbReference type="EMBL" id="CAG9798487.1"/>
    </source>
</evidence>
<dbReference type="GO" id="GO:0005615">
    <property type="term" value="C:extracellular space"/>
    <property type="evidence" value="ECO:0007669"/>
    <property type="project" value="TreeGrafter"/>
</dbReference>
<dbReference type="InterPro" id="IPR003591">
    <property type="entry name" value="Leu-rich_rpt_typical-subtyp"/>
</dbReference>
<evidence type="ECO:0000256" key="4">
    <source>
        <dbReference type="SAM" id="MobiDB-lite"/>
    </source>
</evidence>
<feature type="region of interest" description="Disordered" evidence="4">
    <location>
        <begin position="377"/>
        <end position="398"/>
    </location>
</feature>
<accession>A0A9N9WMG2</accession>
<keyword evidence="3" id="KW-0677">Repeat</keyword>
<feature type="signal peptide" evidence="5">
    <location>
        <begin position="1"/>
        <end position="18"/>
    </location>
</feature>
<evidence type="ECO:0000313" key="7">
    <source>
        <dbReference type="Proteomes" id="UP001153620"/>
    </source>
</evidence>
<dbReference type="Gene3D" id="3.80.10.10">
    <property type="entry name" value="Ribonuclease Inhibitor"/>
    <property type="match status" value="2"/>
</dbReference>
<dbReference type="GO" id="GO:0031012">
    <property type="term" value="C:extracellular matrix"/>
    <property type="evidence" value="ECO:0007669"/>
    <property type="project" value="TreeGrafter"/>
</dbReference>
<dbReference type="InterPro" id="IPR026906">
    <property type="entry name" value="LRR_5"/>
</dbReference>
<dbReference type="Proteomes" id="UP001153620">
    <property type="component" value="Chromosome 1"/>
</dbReference>
<feature type="compositionally biased region" description="Basic and acidic residues" evidence="4">
    <location>
        <begin position="386"/>
        <end position="398"/>
    </location>
</feature>
<evidence type="ECO:0000256" key="2">
    <source>
        <dbReference type="ARBA" id="ARBA00022729"/>
    </source>
</evidence>
<name>A0A9N9WMG2_9DIPT</name>